<evidence type="ECO:0000256" key="1">
    <source>
        <dbReference type="ARBA" id="ARBA00004651"/>
    </source>
</evidence>
<feature type="domain" description="Major facilitator superfamily (MFS) profile" evidence="8">
    <location>
        <begin position="17"/>
        <end position="430"/>
    </location>
</feature>
<feature type="transmembrane region" description="Helical" evidence="7">
    <location>
        <begin position="166"/>
        <end position="184"/>
    </location>
</feature>
<accession>A0ABX1JBL9</accession>
<dbReference type="InterPro" id="IPR036259">
    <property type="entry name" value="MFS_trans_sf"/>
</dbReference>
<evidence type="ECO:0000313" key="10">
    <source>
        <dbReference type="Proteomes" id="UP000715441"/>
    </source>
</evidence>
<keyword evidence="10" id="KW-1185">Reference proteome</keyword>
<keyword evidence="3 7" id="KW-0812">Transmembrane</keyword>
<dbReference type="Pfam" id="PF07690">
    <property type="entry name" value="MFS_1"/>
    <property type="match status" value="1"/>
</dbReference>
<organism evidence="9 10">
    <name type="scientific">Amycolatopsis acididurans</name>
    <dbReference type="NCBI Taxonomy" id="2724524"/>
    <lineage>
        <taxon>Bacteria</taxon>
        <taxon>Bacillati</taxon>
        <taxon>Actinomycetota</taxon>
        <taxon>Actinomycetes</taxon>
        <taxon>Pseudonocardiales</taxon>
        <taxon>Pseudonocardiaceae</taxon>
        <taxon>Amycolatopsis</taxon>
    </lineage>
</organism>
<keyword evidence="5 7" id="KW-0472">Membrane</keyword>
<comment type="caution">
    <text evidence="9">The sequence shown here is derived from an EMBL/GenBank/DDBJ whole genome shotgun (WGS) entry which is preliminary data.</text>
</comment>
<sequence>MPTRPVPSVGDVTRQLTLISLCLGLFLAQTDTTAVNLALPSMARELSTQQWVMDAYHLAFAALLLTGGTLGDRFGRRRLFRIGLALFVAGSVLCALSPALVAGRAVQGAGAGLAIPQSLAIMSVVFRPGRERDRAMAAWSAVTGIALASGPLLGGLLVQKLAWQDIFWLNVPLGLAALALTFAVPESSAGTARGLDPAGQLLGIAFLATLTYTVIEGGVLPGVLAAVSGAAFVLVERREQAMLPLHMVRRGQVPVAAVVALCMTFGMYGMLLLAGIELQHGQGALRAGLELLPMPVAVVIGSPLTGRLVTRVGPRVPMTAGMALLAAGLGAFAVTGLRQPWLEIVFAVLGAGLALTAGPVVGVAVSTVPADRAGLAGGIANLARMFGAALGVAVLGAVLARAGLRPALGTGAAVELAGALVAAKGVQPRRPRNAEAVDTAGLDEPEPSNSTENATSPR</sequence>
<dbReference type="PROSITE" id="PS50850">
    <property type="entry name" value="MFS"/>
    <property type="match status" value="1"/>
</dbReference>
<feature type="compositionally biased region" description="Polar residues" evidence="6">
    <location>
        <begin position="447"/>
        <end position="458"/>
    </location>
</feature>
<dbReference type="CDD" id="cd17321">
    <property type="entry name" value="MFS_MMR_MDR_like"/>
    <property type="match status" value="1"/>
</dbReference>
<feature type="transmembrane region" description="Helical" evidence="7">
    <location>
        <begin position="255"/>
        <end position="276"/>
    </location>
</feature>
<evidence type="ECO:0000256" key="4">
    <source>
        <dbReference type="ARBA" id="ARBA00022989"/>
    </source>
</evidence>
<feature type="transmembrane region" description="Helical" evidence="7">
    <location>
        <begin position="82"/>
        <end position="102"/>
    </location>
</feature>
<dbReference type="InterPro" id="IPR011701">
    <property type="entry name" value="MFS"/>
</dbReference>
<dbReference type="Gene3D" id="1.20.1250.20">
    <property type="entry name" value="MFS general substrate transporter like domains"/>
    <property type="match status" value="1"/>
</dbReference>
<dbReference type="PANTHER" id="PTHR42718">
    <property type="entry name" value="MAJOR FACILITATOR SUPERFAMILY MULTIDRUG TRANSPORTER MFSC"/>
    <property type="match status" value="1"/>
</dbReference>
<dbReference type="PANTHER" id="PTHR42718:SF9">
    <property type="entry name" value="MAJOR FACILITATOR SUPERFAMILY MULTIDRUG TRANSPORTER MFSC"/>
    <property type="match status" value="1"/>
</dbReference>
<evidence type="ECO:0000256" key="5">
    <source>
        <dbReference type="ARBA" id="ARBA00023136"/>
    </source>
</evidence>
<evidence type="ECO:0000256" key="2">
    <source>
        <dbReference type="ARBA" id="ARBA00022448"/>
    </source>
</evidence>
<evidence type="ECO:0000256" key="7">
    <source>
        <dbReference type="SAM" id="Phobius"/>
    </source>
</evidence>
<dbReference type="InterPro" id="IPR020846">
    <property type="entry name" value="MFS_dom"/>
</dbReference>
<feature type="transmembrane region" description="Helical" evidence="7">
    <location>
        <begin position="385"/>
        <end position="404"/>
    </location>
</feature>
<gene>
    <name evidence="9" type="ORF">HFP15_30405</name>
</gene>
<feature type="transmembrane region" description="Helical" evidence="7">
    <location>
        <begin position="138"/>
        <end position="160"/>
    </location>
</feature>
<dbReference type="EMBL" id="JAAXLS010000032">
    <property type="protein sequence ID" value="NKQ57192.1"/>
    <property type="molecule type" value="Genomic_DNA"/>
</dbReference>
<reference evidence="9 10" key="1">
    <citation type="submission" date="2020-04" db="EMBL/GenBank/DDBJ databases">
        <title>Novel species.</title>
        <authorList>
            <person name="Teo W.F.A."/>
            <person name="Lipun K."/>
            <person name="Srisuk N."/>
            <person name="Duangmal K."/>
        </authorList>
    </citation>
    <scope>NUCLEOTIDE SEQUENCE [LARGE SCALE GENOMIC DNA]</scope>
    <source>
        <strain evidence="9 10">K13G38</strain>
    </source>
</reference>
<feature type="region of interest" description="Disordered" evidence="6">
    <location>
        <begin position="426"/>
        <end position="458"/>
    </location>
</feature>
<feature type="transmembrane region" description="Helical" evidence="7">
    <location>
        <begin position="318"/>
        <end position="337"/>
    </location>
</feature>
<evidence type="ECO:0000256" key="3">
    <source>
        <dbReference type="ARBA" id="ARBA00022692"/>
    </source>
</evidence>
<dbReference type="Gene3D" id="1.20.1720.10">
    <property type="entry name" value="Multidrug resistance protein D"/>
    <property type="match status" value="1"/>
</dbReference>
<evidence type="ECO:0000256" key="6">
    <source>
        <dbReference type="SAM" id="MobiDB-lite"/>
    </source>
</evidence>
<proteinExistence type="predicted"/>
<dbReference type="SUPFAM" id="SSF103473">
    <property type="entry name" value="MFS general substrate transporter"/>
    <property type="match status" value="1"/>
</dbReference>
<keyword evidence="2" id="KW-0813">Transport</keyword>
<evidence type="ECO:0000313" key="9">
    <source>
        <dbReference type="EMBL" id="NKQ57192.1"/>
    </source>
</evidence>
<feature type="transmembrane region" description="Helical" evidence="7">
    <location>
        <begin position="344"/>
        <end position="365"/>
    </location>
</feature>
<dbReference type="Proteomes" id="UP000715441">
    <property type="component" value="Unassembled WGS sequence"/>
</dbReference>
<evidence type="ECO:0000259" key="8">
    <source>
        <dbReference type="PROSITE" id="PS50850"/>
    </source>
</evidence>
<keyword evidence="4 7" id="KW-1133">Transmembrane helix</keyword>
<protein>
    <submittedName>
        <fullName evidence="9">MFS transporter</fullName>
    </submittedName>
</protein>
<name>A0ABX1JBL9_9PSEU</name>
<comment type="subcellular location">
    <subcellularLocation>
        <location evidence="1">Cell membrane</location>
        <topology evidence="1">Multi-pass membrane protein</topology>
    </subcellularLocation>
</comment>
<feature type="transmembrane region" description="Helical" evidence="7">
    <location>
        <begin position="204"/>
        <end position="235"/>
    </location>
</feature>